<feature type="compositionally biased region" description="Polar residues" evidence="1">
    <location>
        <begin position="440"/>
        <end position="457"/>
    </location>
</feature>
<dbReference type="GeneID" id="7449581"/>
<feature type="compositionally biased region" description="Polar residues" evidence="1">
    <location>
        <begin position="39"/>
        <end position="68"/>
    </location>
</feature>
<reference evidence="2 3" key="2">
    <citation type="journal article" date="2008" name="Nature">
        <title>The Phaeodactylum genome reveals the evolutionary history of diatom genomes.</title>
        <authorList>
            <person name="Bowler C."/>
            <person name="Allen A.E."/>
            <person name="Badger J.H."/>
            <person name="Grimwood J."/>
            <person name="Jabbari K."/>
            <person name="Kuo A."/>
            <person name="Maheswari U."/>
            <person name="Martens C."/>
            <person name="Maumus F."/>
            <person name="Otillar R.P."/>
            <person name="Rayko E."/>
            <person name="Salamov A."/>
            <person name="Vandepoele K."/>
            <person name="Beszteri B."/>
            <person name="Gruber A."/>
            <person name="Heijde M."/>
            <person name="Katinka M."/>
            <person name="Mock T."/>
            <person name="Valentin K."/>
            <person name="Verret F."/>
            <person name="Berges J.A."/>
            <person name="Brownlee C."/>
            <person name="Cadoret J.P."/>
            <person name="Chiovitti A."/>
            <person name="Choi C.J."/>
            <person name="Coesel S."/>
            <person name="De Martino A."/>
            <person name="Detter J.C."/>
            <person name="Durkin C."/>
            <person name="Falciatore A."/>
            <person name="Fournet J."/>
            <person name="Haruta M."/>
            <person name="Huysman M.J."/>
            <person name="Jenkins B.D."/>
            <person name="Jiroutova K."/>
            <person name="Jorgensen R.E."/>
            <person name="Joubert Y."/>
            <person name="Kaplan A."/>
            <person name="Kroger N."/>
            <person name="Kroth P.G."/>
            <person name="La Roche J."/>
            <person name="Lindquist E."/>
            <person name="Lommer M."/>
            <person name="Martin-Jezequel V."/>
            <person name="Lopez P.J."/>
            <person name="Lucas S."/>
            <person name="Mangogna M."/>
            <person name="McGinnis K."/>
            <person name="Medlin L.K."/>
            <person name="Montsant A."/>
            <person name="Oudot-Le Secq M.P."/>
            <person name="Napoli C."/>
            <person name="Obornik M."/>
            <person name="Parker M.S."/>
            <person name="Petit J.L."/>
            <person name="Porcel B.M."/>
            <person name="Poulsen N."/>
            <person name="Robison M."/>
            <person name="Rychlewski L."/>
            <person name="Rynearson T.A."/>
            <person name="Schmutz J."/>
            <person name="Shapiro H."/>
            <person name="Siaut M."/>
            <person name="Stanley M."/>
            <person name="Sussman M.R."/>
            <person name="Taylor A.R."/>
            <person name="Vardi A."/>
            <person name="von Dassow P."/>
            <person name="Vyverman W."/>
            <person name="Willis A."/>
            <person name="Wyrwicz L.S."/>
            <person name="Rokhsar D.S."/>
            <person name="Weissenbach J."/>
            <person name="Armbrust E.V."/>
            <person name="Green B.R."/>
            <person name="Van de Peer Y."/>
            <person name="Grigoriev I.V."/>
        </authorList>
    </citation>
    <scope>NUCLEOTIDE SEQUENCE [LARGE SCALE GENOMIC DNA]</scope>
    <source>
        <strain evidence="2 3">CCMP1335</strain>
    </source>
</reference>
<proteinExistence type="predicted"/>
<feature type="region of interest" description="Disordered" evidence="1">
    <location>
        <begin position="249"/>
        <end position="271"/>
    </location>
</feature>
<feature type="compositionally biased region" description="Basic and acidic residues" evidence="1">
    <location>
        <begin position="458"/>
        <end position="469"/>
    </location>
</feature>
<dbReference type="KEGG" id="tps:THAPSDRAFT_22666"/>
<feature type="compositionally biased region" description="Low complexity" evidence="1">
    <location>
        <begin position="118"/>
        <end position="129"/>
    </location>
</feature>
<feature type="compositionally biased region" description="Polar residues" evidence="1">
    <location>
        <begin position="130"/>
        <end position="147"/>
    </location>
</feature>
<feature type="region of interest" description="Disordered" evidence="1">
    <location>
        <begin position="1"/>
        <end position="150"/>
    </location>
</feature>
<protein>
    <submittedName>
        <fullName evidence="2">Uncharacterized protein</fullName>
    </submittedName>
</protein>
<feature type="compositionally biased region" description="Polar residues" evidence="1">
    <location>
        <begin position="249"/>
        <end position="264"/>
    </location>
</feature>
<name>B8C2F8_THAPS</name>
<feature type="compositionally biased region" description="Low complexity" evidence="1">
    <location>
        <begin position="78"/>
        <end position="93"/>
    </location>
</feature>
<feature type="region of interest" description="Disordered" evidence="1">
    <location>
        <begin position="440"/>
        <end position="469"/>
    </location>
</feature>
<dbReference type="HOGENOM" id="CLU_583438_0_0_1"/>
<feature type="compositionally biased region" description="Polar residues" evidence="1">
    <location>
        <begin position="361"/>
        <end position="371"/>
    </location>
</feature>
<feature type="compositionally biased region" description="Low complexity" evidence="1">
    <location>
        <begin position="375"/>
        <end position="401"/>
    </location>
</feature>
<organism evidence="2 3">
    <name type="scientific">Thalassiosira pseudonana</name>
    <name type="common">Marine diatom</name>
    <name type="synonym">Cyclotella nana</name>
    <dbReference type="NCBI Taxonomy" id="35128"/>
    <lineage>
        <taxon>Eukaryota</taxon>
        <taxon>Sar</taxon>
        <taxon>Stramenopiles</taxon>
        <taxon>Ochrophyta</taxon>
        <taxon>Bacillariophyta</taxon>
        <taxon>Coscinodiscophyceae</taxon>
        <taxon>Thalassiosirophycidae</taxon>
        <taxon>Thalassiosirales</taxon>
        <taxon>Thalassiosiraceae</taxon>
        <taxon>Thalassiosira</taxon>
    </lineage>
</organism>
<feature type="region of interest" description="Disordered" evidence="1">
    <location>
        <begin position="358"/>
        <end position="425"/>
    </location>
</feature>
<evidence type="ECO:0000313" key="3">
    <source>
        <dbReference type="Proteomes" id="UP000001449"/>
    </source>
</evidence>
<dbReference type="Proteomes" id="UP000001449">
    <property type="component" value="Chromosome 5"/>
</dbReference>
<feature type="non-terminal residue" evidence="2">
    <location>
        <position position="469"/>
    </location>
</feature>
<keyword evidence="3" id="KW-1185">Reference proteome</keyword>
<gene>
    <name evidence="2" type="ORF">THAPSDRAFT_22666</name>
</gene>
<dbReference type="PaxDb" id="35128-Thaps22666"/>
<dbReference type="EMBL" id="CM000642">
    <property type="protein sequence ID" value="EED92375.1"/>
    <property type="molecule type" value="Genomic_DNA"/>
</dbReference>
<dbReference type="InParanoid" id="B8C2F8"/>
<evidence type="ECO:0000313" key="2">
    <source>
        <dbReference type="EMBL" id="EED92375.1"/>
    </source>
</evidence>
<accession>B8C2F8</accession>
<dbReference type="RefSeq" id="XP_002290623.1">
    <property type="nucleotide sequence ID" value="XM_002290587.1"/>
</dbReference>
<evidence type="ECO:0000256" key="1">
    <source>
        <dbReference type="SAM" id="MobiDB-lite"/>
    </source>
</evidence>
<sequence>MKRLAEGQGPSIGIQQHQHPQLAPEKKVTFILPPKRIKTQPSTSSNSGTSIHTNYTSNMTDYSSNGSGVSPMDIDQCSSGAPSPSSVPTPTSSYKAAHQHQFTFDVMGGSTPTPKAHQSLLRKQSSLSSTPNRKSYSPSPFSTSPIKSSHRLDARYSSRLPHHMCTSASPRNASFPLYAHQHNQIDQSIDSNEDIKKNLFQAPTTQYDGGNNTTTMLDTSLEFGIKLNSTPRRMHDTTAAKSPALFVSSPTSSIRSMGSQRTGYSSDGSSVSSFFNSSPRKRGVITGVSSPMSGNLSNPIVSTSSMASSLEYDIGRVGMADEGAGDRFIPSRISSNLSFSLPVVSPTFGACRQYAGGGSESLGNSQVGSSDATERAGTAAGGARVTTATTGAGTRDAAATTLDDEDPFDTSSERRHDASSAQPRLYDALLRSEMLGENFDSTAHSTVMSKTSNSPSKNEPRQRDNNLKF</sequence>
<dbReference type="AlphaFoldDB" id="B8C2F8"/>
<reference evidence="2 3" key="1">
    <citation type="journal article" date="2004" name="Science">
        <title>The genome of the diatom Thalassiosira pseudonana: ecology, evolution, and metabolism.</title>
        <authorList>
            <person name="Armbrust E.V."/>
            <person name="Berges J.A."/>
            <person name="Bowler C."/>
            <person name="Green B.R."/>
            <person name="Martinez D."/>
            <person name="Putnam N.H."/>
            <person name="Zhou S."/>
            <person name="Allen A.E."/>
            <person name="Apt K.E."/>
            <person name="Bechner M."/>
            <person name="Brzezinski M.A."/>
            <person name="Chaal B.K."/>
            <person name="Chiovitti A."/>
            <person name="Davis A.K."/>
            <person name="Demarest M.S."/>
            <person name="Detter J.C."/>
            <person name="Glavina T."/>
            <person name="Goodstein D."/>
            <person name="Hadi M.Z."/>
            <person name="Hellsten U."/>
            <person name="Hildebrand M."/>
            <person name="Jenkins B.D."/>
            <person name="Jurka J."/>
            <person name="Kapitonov V.V."/>
            <person name="Kroger N."/>
            <person name="Lau W.W."/>
            <person name="Lane T.W."/>
            <person name="Larimer F.W."/>
            <person name="Lippmeier J.C."/>
            <person name="Lucas S."/>
            <person name="Medina M."/>
            <person name="Montsant A."/>
            <person name="Obornik M."/>
            <person name="Parker M.S."/>
            <person name="Palenik B."/>
            <person name="Pazour G.J."/>
            <person name="Richardson P.M."/>
            <person name="Rynearson T.A."/>
            <person name="Saito M.A."/>
            <person name="Schwartz D.C."/>
            <person name="Thamatrakoln K."/>
            <person name="Valentin K."/>
            <person name="Vardi A."/>
            <person name="Wilkerson F.P."/>
            <person name="Rokhsar D.S."/>
        </authorList>
    </citation>
    <scope>NUCLEOTIDE SEQUENCE [LARGE SCALE GENOMIC DNA]</scope>
    <source>
        <strain evidence="2 3">CCMP1335</strain>
    </source>
</reference>